<dbReference type="InParanoid" id="A0A1E1KAQ7"/>
<dbReference type="EC" id="1.14.99.56" evidence="6"/>
<reference evidence="10" key="1">
    <citation type="submission" date="2016-03" db="EMBL/GenBank/DDBJ databases">
        <authorList>
            <person name="Ploux O."/>
        </authorList>
    </citation>
    <scope>NUCLEOTIDE SEQUENCE [LARGE SCALE GENOMIC DNA]</scope>
    <source>
        <strain evidence="10">UK7</strain>
    </source>
</reference>
<keyword evidence="5" id="KW-0325">Glycoprotein</keyword>
<accession>A0A1E1KAQ7</accession>
<feature type="signal peptide" evidence="7">
    <location>
        <begin position="1"/>
        <end position="18"/>
    </location>
</feature>
<name>A0A1E1KAQ7_9HELO</name>
<feature type="chain" id="PRO_5009445741" description="AA9 family lytic polysaccharide monooxygenase" evidence="7">
    <location>
        <begin position="19"/>
        <end position="249"/>
    </location>
</feature>
<dbReference type="Gene3D" id="2.70.50.70">
    <property type="match status" value="1"/>
</dbReference>
<evidence type="ECO:0000256" key="7">
    <source>
        <dbReference type="SAM" id="SignalP"/>
    </source>
</evidence>
<evidence type="ECO:0000313" key="10">
    <source>
        <dbReference type="Proteomes" id="UP000178129"/>
    </source>
</evidence>
<keyword evidence="6" id="KW-0136">Cellulose degradation</keyword>
<dbReference type="Proteomes" id="UP000178129">
    <property type="component" value="Unassembled WGS sequence"/>
</dbReference>
<feature type="domain" description="Auxiliary Activity family 9 catalytic" evidence="8">
    <location>
        <begin position="19"/>
        <end position="228"/>
    </location>
</feature>
<evidence type="ECO:0000256" key="6">
    <source>
        <dbReference type="RuleBase" id="RU368122"/>
    </source>
</evidence>
<proteinExistence type="predicted"/>
<dbReference type="STRING" id="914237.A0A1E1KAQ7"/>
<dbReference type="InterPro" id="IPR005103">
    <property type="entry name" value="AA9_LPMO"/>
</dbReference>
<dbReference type="GO" id="GO:0030248">
    <property type="term" value="F:cellulose binding"/>
    <property type="evidence" value="ECO:0007669"/>
    <property type="project" value="UniProtKB-UniRule"/>
</dbReference>
<dbReference type="EMBL" id="FJUW01000010">
    <property type="protein sequence ID" value="CZS95156.1"/>
    <property type="molecule type" value="Genomic_DNA"/>
</dbReference>
<comment type="cofactor">
    <cofactor evidence="1">
        <name>Cu(2+)</name>
        <dbReference type="ChEBI" id="CHEBI:29036"/>
    </cofactor>
</comment>
<comment type="subcellular location">
    <subcellularLocation>
        <location evidence="2 6">Secreted</location>
    </subcellularLocation>
</comment>
<dbReference type="InterPro" id="IPR049892">
    <property type="entry name" value="AA9"/>
</dbReference>
<keyword evidence="4 6" id="KW-1015">Disulfide bond</keyword>
<evidence type="ECO:0000256" key="2">
    <source>
        <dbReference type="ARBA" id="ARBA00004613"/>
    </source>
</evidence>
<dbReference type="Pfam" id="PF03443">
    <property type="entry name" value="AA9"/>
    <property type="match status" value="1"/>
</dbReference>
<dbReference type="GO" id="GO:0005576">
    <property type="term" value="C:extracellular region"/>
    <property type="evidence" value="ECO:0007669"/>
    <property type="project" value="UniProtKB-SubCell"/>
</dbReference>
<dbReference type="PANTHER" id="PTHR33353">
    <property type="entry name" value="PUTATIVE (AFU_ORTHOLOGUE AFUA_1G12560)-RELATED"/>
    <property type="match status" value="1"/>
</dbReference>
<dbReference type="PANTHER" id="PTHR33353:SF13">
    <property type="entry name" value="ENDOGLUCANASE II"/>
    <property type="match status" value="1"/>
</dbReference>
<evidence type="ECO:0000256" key="3">
    <source>
        <dbReference type="ARBA" id="ARBA00022525"/>
    </source>
</evidence>
<comment type="domain">
    <text evidence="6">Has a modular structure: an endo-beta-1,4-glucanase catalytic module at the N-terminus, a linker rich in serines and threonines, and a C-terminal carbohydrate-binding module (CBM).</text>
</comment>
<evidence type="ECO:0000256" key="4">
    <source>
        <dbReference type="ARBA" id="ARBA00023157"/>
    </source>
</evidence>
<dbReference type="AlphaFoldDB" id="A0A1E1KAQ7"/>
<keyword evidence="6" id="KW-0119">Carbohydrate metabolism</keyword>
<evidence type="ECO:0000313" key="9">
    <source>
        <dbReference type="EMBL" id="CZS95156.1"/>
    </source>
</evidence>
<gene>
    <name evidence="9" type="ORF">RCO7_05859</name>
</gene>
<evidence type="ECO:0000256" key="5">
    <source>
        <dbReference type="ARBA" id="ARBA00023180"/>
    </source>
</evidence>
<organism evidence="9 10">
    <name type="scientific">Rhynchosporium graminicola</name>
    <dbReference type="NCBI Taxonomy" id="2792576"/>
    <lineage>
        <taxon>Eukaryota</taxon>
        <taxon>Fungi</taxon>
        <taxon>Dikarya</taxon>
        <taxon>Ascomycota</taxon>
        <taxon>Pezizomycotina</taxon>
        <taxon>Leotiomycetes</taxon>
        <taxon>Helotiales</taxon>
        <taxon>Ploettnerulaceae</taxon>
        <taxon>Rhynchosporium</taxon>
    </lineage>
</organism>
<evidence type="ECO:0000259" key="8">
    <source>
        <dbReference type="Pfam" id="PF03443"/>
    </source>
</evidence>
<keyword evidence="10" id="KW-1185">Reference proteome</keyword>
<evidence type="ECO:0000256" key="1">
    <source>
        <dbReference type="ARBA" id="ARBA00001973"/>
    </source>
</evidence>
<keyword evidence="6" id="KW-0624">Polysaccharide degradation</keyword>
<keyword evidence="7" id="KW-0732">Signal</keyword>
<sequence length="249" mass="25791">MLTSTILSLATFSAVVHGHGMWQKLRINGVEQALLYGVRAPAVNNPVTVVSGASITCNTGLKTPVSKDVVTIPAGAKVGAWFQHIIGGPQGANDADNPIASSHKGPIMVYLAKVDSAGIASETGLSWFKVAQEGLDNASGKWGVDTMIANKGWWDFTMPSCLAPGEYLMRVELLALHSAYGTNGAQFYMSCANIKVTGSGTKTGSATVKFPGAYSSEDAGIKLNIYAGTVPNNAGKAYTPPGGPIALAC</sequence>
<comment type="caution">
    <text evidence="9">The sequence shown here is derived from an EMBL/GenBank/DDBJ whole genome shotgun (WGS) entry which is preliminary data.</text>
</comment>
<dbReference type="CDD" id="cd21175">
    <property type="entry name" value="LPMO_AA9"/>
    <property type="match status" value="1"/>
</dbReference>
<dbReference type="GO" id="GO:0030245">
    <property type="term" value="P:cellulose catabolic process"/>
    <property type="evidence" value="ECO:0007669"/>
    <property type="project" value="UniProtKB-UniRule"/>
</dbReference>
<protein>
    <recommendedName>
        <fullName evidence="6">AA9 family lytic polysaccharide monooxygenase</fullName>
        <ecNumber evidence="6">1.14.99.56</ecNumber>
    </recommendedName>
    <alternativeName>
        <fullName evidence="6">Endo-beta-1,4-glucanase</fullName>
    </alternativeName>
    <alternativeName>
        <fullName evidence="6">Glycosyl hydrolase 61 family protein</fullName>
    </alternativeName>
</protein>
<keyword evidence="3 6" id="KW-0964">Secreted</keyword>
<comment type="function">
    <text evidence="6">Lytic polysaccharide monooxygenase (LMPO) that depolymerizes crystalline and amorphous polysaccharides via the oxidation of scissile alpha- or beta-(1-4)-glycosidic bonds, yielding C1 and/or C4 oxidation products. Catalysis by LPMOs requires the reduction of the active-site copper from Cu(II) to Cu(I) by a reducing agent and H(2)O(2) or O(2) as a cosubstrate.</text>
</comment>
<comment type="catalytic activity">
    <reaction evidence="6">
        <text>[(1-&gt;4)-beta-D-glucosyl]n+m + reduced acceptor + O2 = 4-dehydro-beta-D-glucosyl-[(1-&gt;4)-beta-D-glucosyl]n-1 + [(1-&gt;4)-beta-D-glucosyl]m + acceptor + H2O.</text>
        <dbReference type="EC" id="1.14.99.56"/>
    </reaction>
</comment>
<dbReference type="GO" id="GO:0008810">
    <property type="term" value="F:cellulase activity"/>
    <property type="evidence" value="ECO:0007669"/>
    <property type="project" value="UniProtKB-UniRule"/>
</dbReference>